<dbReference type="EMBL" id="CADCVO010000220">
    <property type="protein sequence ID" value="CAA9485003.1"/>
    <property type="molecule type" value="Genomic_DNA"/>
</dbReference>
<name>A0A6J4RYD9_9ACTN</name>
<dbReference type="InterPro" id="IPR010787">
    <property type="entry name" value="DUF1385"/>
</dbReference>
<dbReference type="PANTHER" id="PTHR42867">
    <property type="entry name" value="MEMBRANE PROTEIN-RELATED"/>
    <property type="match status" value="1"/>
</dbReference>
<feature type="compositionally biased region" description="Low complexity" evidence="1">
    <location>
        <begin position="1"/>
        <end position="19"/>
    </location>
</feature>
<organism evidence="2">
    <name type="scientific">uncultured Solirubrobacteraceae bacterium</name>
    <dbReference type="NCBI Taxonomy" id="1162706"/>
    <lineage>
        <taxon>Bacteria</taxon>
        <taxon>Bacillati</taxon>
        <taxon>Actinomycetota</taxon>
        <taxon>Thermoleophilia</taxon>
        <taxon>Solirubrobacterales</taxon>
        <taxon>Solirubrobacteraceae</taxon>
        <taxon>environmental samples</taxon>
    </lineage>
</organism>
<sequence length="290" mass="29749">MSDQTTPATADDAGDAEPAPKLRLGGMALHNGLLVHGPTHWAAAVRDGAGTIQVASGRKPKIRLPVEKVPGARGVVKLAEAMAVIPLVKRALPATKLPFQNATVVGAVVGTTGVAALLRRSLGGTVGGEAAVAAVSLLPSLVALRSGDLAAYHGVEHKAIAAYEQDAPDARDAAKEHDRCGSHLMAPLLTANLAGTVLLRRLVDKPHPLHGAALQLASLGAAVEVFAWSERNAGTPVAKALQRPGHELQRVLGTREPSEAQLEVGRAALAEILRAEGAEPAGRPEAPTPA</sequence>
<dbReference type="AlphaFoldDB" id="A0A6J4RYD9"/>
<accession>A0A6J4RYD9</accession>
<protein>
    <recommendedName>
        <fullName evidence="3">DUF1385 domain-containing protein</fullName>
    </recommendedName>
</protein>
<dbReference type="Pfam" id="PF07136">
    <property type="entry name" value="DUF1385"/>
    <property type="match status" value="1"/>
</dbReference>
<dbReference type="PANTHER" id="PTHR42867:SF1">
    <property type="entry name" value="MEMBRANE PROTEIN-RELATED"/>
    <property type="match status" value="1"/>
</dbReference>
<feature type="region of interest" description="Disordered" evidence="1">
    <location>
        <begin position="1"/>
        <end position="20"/>
    </location>
</feature>
<evidence type="ECO:0000313" key="2">
    <source>
        <dbReference type="EMBL" id="CAA9485003.1"/>
    </source>
</evidence>
<reference evidence="2" key="1">
    <citation type="submission" date="2020-02" db="EMBL/GenBank/DDBJ databases">
        <authorList>
            <person name="Meier V. D."/>
        </authorList>
    </citation>
    <scope>NUCLEOTIDE SEQUENCE</scope>
    <source>
        <strain evidence="2">AVDCRST_MAG13</strain>
    </source>
</reference>
<evidence type="ECO:0000256" key="1">
    <source>
        <dbReference type="SAM" id="MobiDB-lite"/>
    </source>
</evidence>
<proteinExistence type="predicted"/>
<gene>
    <name evidence="2" type="ORF">AVDCRST_MAG13-1401</name>
</gene>
<evidence type="ECO:0008006" key="3">
    <source>
        <dbReference type="Google" id="ProtNLM"/>
    </source>
</evidence>